<reference evidence="20 21" key="1">
    <citation type="submission" date="2018-08" db="EMBL/GenBank/DDBJ databases">
        <title>A genome reference for cultivated species of the human gut microbiota.</title>
        <authorList>
            <person name="Zou Y."/>
            <person name="Xue W."/>
            <person name="Luo G."/>
        </authorList>
    </citation>
    <scope>NUCLEOTIDE SEQUENCE [LARGE SCALE GENOMIC DNA]</scope>
    <source>
        <strain evidence="20 21">AF22-12AC</strain>
    </source>
</reference>
<dbReference type="GO" id="GO:0004605">
    <property type="term" value="F:phosphatidate cytidylyltransferase activity"/>
    <property type="evidence" value="ECO:0007669"/>
    <property type="project" value="UniProtKB-EC"/>
</dbReference>
<dbReference type="GeneID" id="93723246"/>
<dbReference type="OMA" id="PHKTWEG"/>
<evidence type="ECO:0000256" key="14">
    <source>
        <dbReference type="ARBA" id="ARBA00023098"/>
    </source>
</evidence>
<evidence type="ECO:0000256" key="17">
    <source>
        <dbReference type="ARBA" id="ARBA00023264"/>
    </source>
</evidence>
<comment type="pathway">
    <text evidence="3 18">Phospholipid metabolism; CDP-diacylglycerol biosynthesis; CDP-diacylglycerol from sn-glycerol 3-phosphate: step 3/3.</text>
</comment>
<evidence type="ECO:0000313" key="20">
    <source>
        <dbReference type="EMBL" id="RGS42210.1"/>
    </source>
</evidence>
<organism evidence="20 21">
    <name type="scientific">Roseburia hominis</name>
    <dbReference type="NCBI Taxonomy" id="301301"/>
    <lineage>
        <taxon>Bacteria</taxon>
        <taxon>Bacillati</taxon>
        <taxon>Bacillota</taxon>
        <taxon>Clostridia</taxon>
        <taxon>Lachnospirales</taxon>
        <taxon>Lachnospiraceae</taxon>
        <taxon>Roseburia</taxon>
    </lineage>
</organism>
<comment type="caution">
    <text evidence="20">The sequence shown here is derived from an EMBL/GenBank/DDBJ whole genome shotgun (WGS) entry which is preliminary data.</text>
</comment>
<dbReference type="GO" id="GO:0016024">
    <property type="term" value="P:CDP-diacylglycerol biosynthetic process"/>
    <property type="evidence" value="ECO:0007669"/>
    <property type="project" value="UniProtKB-UniPathway"/>
</dbReference>
<evidence type="ECO:0000256" key="1">
    <source>
        <dbReference type="ARBA" id="ARBA00001698"/>
    </source>
</evidence>
<keyword evidence="17" id="KW-1208">Phospholipid metabolism</keyword>
<evidence type="ECO:0000256" key="3">
    <source>
        <dbReference type="ARBA" id="ARBA00005119"/>
    </source>
</evidence>
<keyword evidence="10 18" id="KW-0808">Transferase</keyword>
<dbReference type="EC" id="2.7.7.41" evidence="6 18"/>
<dbReference type="Proteomes" id="UP000266172">
    <property type="component" value="Unassembled WGS sequence"/>
</dbReference>
<proteinExistence type="inferred from homology"/>
<dbReference type="PANTHER" id="PTHR46382">
    <property type="entry name" value="PHOSPHATIDATE CYTIDYLYLTRANSFERASE"/>
    <property type="match status" value="1"/>
</dbReference>
<feature type="transmembrane region" description="Helical" evidence="19">
    <location>
        <begin position="6"/>
        <end position="39"/>
    </location>
</feature>
<dbReference type="EMBL" id="QRVL01000001">
    <property type="protein sequence ID" value="RGS42210.1"/>
    <property type="molecule type" value="Genomic_DNA"/>
</dbReference>
<keyword evidence="13 19" id="KW-1133">Transmembrane helix</keyword>
<evidence type="ECO:0000256" key="6">
    <source>
        <dbReference type="ARBA" id="ARBA00012487"/>
    </source>
</evidence>
<keyword evidence="9" id="KW-0444">Lipid biosynthesis</keyword>
<dbReference type="InterPro" id="IPR000374">
    <property type="entry name" value="PC_trans"/>
</dbReference>
<comment type="subcellular location">
    <subcellularLocation>
        <location evidence="2">Cell membrane</location>
        <topology evidence="2">Multi-pass membrane protein</topology>
    </subcellularLocation>
</comment>
<evidence type="ECO:0000256" key="19">
    <source>
        <dbReference type="SAM" id="Phobius"/>
    </source>
</evidence>
<comment type="similarity">
    <text evidence="5 18">Belongs to the CDS family.</text>
</comment>
<evidence type="ECO:0000256" key="7">
    <source>
        <dbReference type="ARBA" id="ARBA00019373"/>
    </source>
</evidence>
<dbReference type="PANTHER" id="PTHR46382:SF1">
    <property type="entry name" value="PHOSPHATIDATE CYTIDYLYLTRANSFERASE"/>
    <property type="match status" value="1"/>
</dbReference>
<keyword evidence="8" id="KW-1003">Cell membrane</keyword>
<evidence type="ECO:0000256" key="16">
    <source>
        <dbReference type="ARBA" id="ARBA00023209"/>
    </source>
</evidence>
<feature type="transmembrane region" description="Helical" evidence="19">
    <location>
        <begin position="128"/>
        <end position="150"/>
    </location>
</feature>
<comment type="catalytic activity">
    <reaction evidence="1 18">
        <text>a 1,2-diacyl-sn-glycero-3-phosphate + CTP + H(+) = a CDP-1,2-diacyl-sn-glycerol + diphosphate</text>
        <dbReference type="Rhea" id="RHEA:16229"/>
        <dbReference type="ChEBI" id="CHEBI:15378"/>
        <dbReference type="ChEBI" id="CHEBI:33019"/>
        <dbReference type="ChEBI" id="CHEBI:37563"/>
        <dbReference type="ChEBI" id="CHEBI:58332"/>
        <dbReference type="ChEBI" id="CHEBI:58608"/>
        <dbReference type="EC" id="2.7.7.41"/>
    </reaction>
</comment>
<dbReference type="AlphaFoldDB" id="A0A395VA95"/>
<keyword evidence="12 18" id="KW-0548">Nucleotidyltransferase</keyword>
<evidence type="ECO:0000256" key="5">
    <source>
        <dbReference type="ARBA" id="ARBA00010185"/>
    </source>
</evidence>
<evidence type="ECO:0000256" key="15">
    <source>
        <dbReference type="ARBA" id="ARBA00023136"/>
    </source>
</evidence>
<accession>A0A395VA95</accession>
<protein>
    <recommendedName>
        <fullName evidence="7 18">Phosphatidate cytidylyltransferase</fullName>
        <ecNumber evidence="6 18">2.7.7.41</ecNumber>
    </recommendedName>
</protein>
<keyword evidence="14" id="KW-0443">Lipid metabolism</keyword>
<feature type="transmembrane region" description="Helical" evidence="19">
    <location>
        <begin position="51"/>
        <end position="70"/>
    </location>
</feature>
<evidence type="ECO:0000256" key="10">
    <source>
        <dbReference type="ARBA" id="ARBA00022679"/>
    </source>
</evidence>
<evidence type="ECO:0000256" key="18">
    <source>
        <dbReference type="RuleBase" id="RU003938"/>
    </source>
</evidence>
<dbReference type="Pfam" id="PF01148">
    <property type="entry name" value="CTP_transf_1"/>
    <property type="match status" value="1"/>
</dbReference>
<dbReference type="GO" id="GO:0005886">
    <property type="term" value="C:plasma membrane"/>
    <property type="evidence" value="ECO:0007669"/>
    <property type="project" value="UniProtKB-SubCell"/>
</dbReference>
<feature type="transmembrane region" description="Helical" evidence="19">
    <location>
        <begin position="201"/>
        <end position="222"/>
    </location>
</feature>
<evidence type="ECO:0000256" key="4">
    <source>
        <dbReference type="ARBA" id="ARBA00005189"/>
    </source>
</evidence>
<gene>
    <name evidence="20" type="ORF">DWX93_02430</name>
</gene>
<feature type="transmembrane region" description="Helical" evidence="19">
    <location>
        <begin position="171"/>
        <end position="189"/>
    </location>
</feature>
<evidence type="ECO:0000256" key="11">
    <source>
        <dbReference type="ARBA" id="ARBA00022692"/>
    </source>
</evidence>
<feature type="transmembrane region" description="Helical" evidence="19">
    <location>
        <begin position="103"/>
        <end position="122"/>
    </location>
</feature>
<evidence type="ECO:0000256" key="8">
    <source>
        <dbReference type="ARBA" id="ARBA00022475"/>
    </source>
</evidence>
<comment type="pathway">
    <text evidence="4">Lipid metabolism.</text>
</comment>
<dbReference type="PROSITE" id="PS01315">
    <property type="entry name" value="CDS"/>
    <property type="match status" value="1"/>
</dbReference>
<evidence type="ECO:0000256" key="12">
    <source>
        <dbReference type="ARBA" id="ARBA00022695"/>
    </source>
</evidence>
<evidence type="ECO:0000313" key="21">
    <source>
        <dbReference type="Proteomes" id="UP000266172"/>
    </source>
</evidence>
<keyword evidence="15 19" id="KW-0472">Membrane</keyword>
<evidence type="ECO:0000256" key="2">
    <source>
        <dbReference type="ARBA" id="ARBA00004651"/>
    </source>
</evidence>
<sequence>MFKTRLLSGIVLVIAALVLIITGGDVLLVSTLLISWIGMFELYRIFHIEKSAPGIVGYAAAAVYYANLRFGFLPDLMMLVLGLLIVLMFVYVFTYPKYQTEQLLAAFFGVFYVAVMLSYVYQTRMLSAGTYIVWLIFLCSWGCDTCAYCVGMLIGKHKMTPKLSPKKSVEGAVGGVIGAALLTVIYGMVFRGAMGSEMSHVWIMAAISAAGALVSMVGDLTASAIKRNYGIKDYGKLIPGHGGILDRFDSVIFTAPLIYFLAANLIVL</sequence>
<evidence type="ECO:0000256" key="13">
    <source>
        <dbReference type="ARBA" id="ARBA00022989"/>
    </source>
</evidence>
<keyword evidence="11 18" id="KW-0812">Transmembrane</keyword>
<evidence type="ECO:0000256" key="9">
    <source>
        <dbReference type="ARBA" id="ARBA00022516"/>
    </source>
</evidence>
<dbReference type="RefSeq" id="WP_014079590.1">
    <property type="nucleotide sequence ID" value="NZ_CAKMUY010000017.1"/>
</dbReference>
<feature type="transmembrane region" description="Helical" evidence="19">
    <location>
        <begin position="76"/>
        <end position="96"/>
    </location>
</feature>
<dbReference type="UniPathway" id="UPA00557">
    <property type="reaction ID" value="UER00614"/>
</dbReference>
<name>A0A395VA95_9FIRM</name>
<keyword evidence="16" id="KW-0594">Phospholipid biosynthesis</keyword>